<dbReference type="InterPro" id="IPR036397">
    <property type="entry name" value="RNaseH_sf"/>
</dbReference>
<feature type="non-terminal residue" evidence="2">
    <location>
        <position position="1"/>
    </location>
</feature>
<sequence>LPPYSPDLNPIEQAFAKIKHWMRQAQKRTVEDTWRHVGHLVETIEAAECNNYFQNAGYASVKT</sequence>
<dbReference type="Proteomes" id="UP000019849">
    <property type="component" value="Unassembled WGS sequence"/>
</dbReference>
<dbReference type="PATRIC" id="fig|69279.3.peg.1813"/>
<accession>A0A011VL17</accession>
<organism evidence="2 3">
    <name type="scientific">Aquamicrobium defluvii</name>
    <dbReference type="NCBI Taxonomy" id="69279"/>
    <lineage>
        <taxon>Bacteria</taxon>
        <taxon>Pseudomonadati</taxon>
        <taxon>Pseudomonadota</taxon>
        <taxon>Alphaproteobacteria</taxon>
        <taxon>Hyphomicrobiales</taxon>
        <taxon>Phyllobacteriaceae</taxon>
        <taxon>Aquamicrobium</taxon>
    </lineage>
</organism>
<protein>
    <recommendedName>
        <fullName evidence="1">Tc1-like transposase DDE domain-containing protein</fullName>
    </recommendedName>
</protein>
<reference evidence="2 3" key="1">
    <citation type="submission" date="2014-02" db="EMBL/GenBank/DDBJ databases">
        <title>Aquamicrobium defluvii Genome sequencing.</title>
        <authorList>
            <person name="Wang X."/>
        </authorList>
    </citation>
    <scope>NUCLEOTIDE SEQUENCE [LARGE SCALE GENOMIC DNA]</scope>
    <source>
        <strain evidence="2 3">W13Z1</strain>
    </source>
</reference>
<proteinExistence type="predicted"/>
<comment type="caution">
    <text evidence="2">The sequence shown here is derived from an EMBL/GenBank/DDBJ whole genome shotgun (WGS) entry which is preliminary data.</text>
</comment>
<feature type="domain" description="Tc1-like transposase DDE" evidence="1">
    <location>
        <begin position="1"/>
        <end position="30"/>
    </location>
</feature>
<dbReference type="Gene3D" id="3.30.420.10">
    <property type="entry name" value="Ribonuclease H-like superfamily/Ribonuclease H"/>
    <property type="match status" value="1"/>
</dbReference>
<dbReference type="Pfam" id="PF13358">
    <property type="entry name" value="DDE_3"/>
    <property type="match status" value="1"/>
</dbReference>
<name>A0A011VL17_9HYPH</name>
<dbReference type="eggNOG" id="COG3335">
    <property type="taxonomic scope" value="Bacteria"/>
</dbReference>
<dbReference type="GO" id="GO:0003676">
    <property type="term" value="F:nucleic acid binding"/>
    <property type="evidence" value="ECO:0007669"/>
    <property type="project" value="InterPro"/>
</dbReference>
<dbReference type="EMBL" id="JENY01000009">
    <property type="protein sequence ID" value="EXL09135.1"/>
    <property type="molecule type" value="Genomic_DNA"/>
</dbReference>
<dbReference type="RefSeq" id="WP_035025666.1">
    <property type="nucleotide sequence ID" value="NZ_KK073883.1"/>
</dbReference>
<dbReference type="HOGENOM" id="CLU_2872677_0_0_5"/>
<dbReference type="AlphaFoldDB" id="A0A011VL17"/>
<evidence type="ECO:0000259" key="1">
    <source>
        <dbReference type="Pfam" id="PF13358"/>
    </source>
</evidence>
<gene>
    <name evidence="2" type="ORF">BG36_24425</name>
</gene>
<evidence type="ECO:0000313" key="2">
    <source>
        <dbReference type="EMBL" id="EXL09135.1"/>
    </source>
</evidence>
<dbReference type="STRING" id="69279.BG36_24425"/>
<dbReference type="InterPro" id="IPR038717">
    <property type="entry name" value="Tc1-like_DDE_dom"/>
</dbReference>
<evidence type="ECO:0000313" key="3">
    <source>
        <dbReference type="Proteomes" id="UP000019849"/>
    </source>
</evidence>